<evidence type="ECO:0000313" key="2">
    <source>
        <dbReference type="Proteomes" id="UP000037251"/>
    </source>
</evidence>
<comment type="caution">
    <text evidence="1">The sequence shown here is derived from an EMBL/GenBank/DDBJ whole genome shotgun (WGS) entry which is preliminary data.</text>
</comment>
<dbReference type="RefSeq" id="WP_030043972.1">
    <property type="nucleotide sequence ID" value="NZ_KL575637.1"/>
</dbReference>
<gene>
    <name evidence="1" type="ORF">ADK37_06450</name>
</gene>
<organism evidence="1 2">
    <name type="scientific">Streptomyces resistomycificus</name>
    <dbReference type="NCBI Taxonomy" id="67356"/>
    <lineage>
        <taxon>Bacteria</taxon>
        <taxon>Bacillati</taxon>
        <taxon>Actinomycetota</taxon>
        <taxon>Actinomycetes</taxon>
        <taxon>Kitasatosporales</taxon>
        <taxon>Streptomycetaceae</taxon>
        <taxon>Streptomyces</taxon>
        <taxon>Streptomyces aurantiacus group</taxon>
    </lineage>
</organism>
<dbReference type="eggNOG" id="ENOG5031IHC">
    <property type="taxonomic scope" value="Bacteria"/>
</dbReference>
<dbReference type="PATRIC" id="fig|67356.5.peg.1419"/>
<dbReference type="EMBL" id="LGUS01000036">
    <property type="protein sequence ID" value="KOG41731.1"/>
    <property type="molecule type" value="Genomic_DNA"/>
</dbReference>
<dbReference type="Proteomes" id="UP000037251">
    <property type="component" value="Unassembled WGS sequence"/>
</dbReference>
<accession>A0A0L8LUA4</accession>
<reference evidence="2" key="1">
    <citation type="submission" date="2015-07" db="EMBL/GenBank/DDBJ databases">
        <authorList>
            <person name="Ju K.-S."/>
            <person name="Doroghazi J.R."/>
            <person name="Metcalf W.W."/>
        </authorList>
    </citation>
    <scope>NUCLEOTIDE SEQUENCE [LARGE SCALE GENOMIC DNA]</scope>
    <source>
        <strain evidence="2">NRRL 2290</strain>
    </source>
</reference>
<dbReference type="AlphaFoldDB" id="A0A0L8LUA4"/>
<keyword evidence="2" id="KW-1185">Reference proteome</keyword>
<name>A0A0L8LUA4_9ACTN</name>
<proteinExistence type="predicted"/>
<dbReference type="STRING" id="67356.AQJ84_21945"/>
<protein>
    <submittedName>
        <fullName evidence="1">Uncharacterized protein</fullName>
    </submittedName>
</protein>
<evidence type="ECO:0000313" key="1">
    <source>
        <dbReference type="EMBL" id="KOG41731.1"/>
    </source>
</evidence>
<sequence>MTDGIAWLAAPESVACGGYGVVIARDLASDTLAARVAATVSGPRRETKSIGELTGTQVRDLLEGLFGDVHDGIALRHGEIDEWAYVVKYGGWQGEFARTPSVSRGGADVFLLEYEELNGKPVPPHFTYLHDERLMCALNLHLDHSWAYGEAHGDLEVAPAVQERLTAAGLPDETLERRVVHRAALEVLQRHFGLTLPRRPVLEETLPTMLLQQL</sequence>
<dbReference type="OrthoDB" id="4118486at2"/>